<proteinExistence type="predicted"/>
<gene>
    <name evidence="1" type="ORF">CHUV0807_0941</name>
</gene>
<sequence length="40" mass="4699">MQSPCLWREKRAEIIADRRRATVSGYEKTAAGECRWRFGI</sequence>
<protein>
    <submittedName>
        <fullName evidence="1">Uncharacterized protein</fullName>
    </submittedName>
</protein>
<accession>A0A1C3H3U7</accession>
<dbReference type="Proteomes" id="UP000190837">
    <property type="component" value="Unassembled WGS sequence"/>
</dbReference>
<reference evidence="2" key="1">
    <citation type="submission" date="2016-04" db="EMBL/GenBank/DDBJ databases">
        <authorList>
            <person name="Tagini F."/>
        </authorList>
    </citation>
    <scope>NUCLEOTIDE SEQUENCE [LARGE SCALE GENOMIC DNA]</scope>
    <source>
        <strain evidence="2">CHUV0807</strain>
    </source>
</reference>
<evidence type="ECO:0000313" key="1">
    <source>
        <dbReference type="EMBL" id="SAM61777.1"/>
    </source>
</evidence>
<dbReference type="AlphaFoldDB" id="A0A1C3H3U7"/>
<evidence type="ECO:0000313" key="2">
    <source>
        <dbReference type="Proteomes" id="UP000190837"/>
    </source>
</evidence>
<organism evidence="1 2">
    <name type="scientific">Cardiobacterium hominis</name>
    <dbReference type="NCBI Taxonomy" id="2718"/>
    <lineage>
        <taxon>Bacteria</taxon>
        <taxon>Pseudomonadati</taxon>
        <taxon>Pseudomonadota</taxon>
        <taxon>Gammaproteobacteria</taxon>
        <taxon>Cardiobacteriales</taxon>
        <taxon>Cardiobacteriaceae</taxon>
        <taxon>Cardiobacterium</taxon>
    </lineage>
</organism>
<dbReference type="EMBL" id="FKLO01000037">
    <property type="protein sequence ID" value="SAM61777.1"/>
    <property type="molecule type" value="Genomic_DNA"/>
</dbReference>
<name>A0A1C3H3U7_9GAMM</name>